<keyword evidence="1" id="KW-0472">Membrane</keyword>
<dbReference type="KEGG" id="ccoe:CETAM_07450"/>
<dbReference type="AlphaFoldDB" id="A0A6B8VX77"/>
<evidence type="ECO:0000256" key="1">
    <source>
        <dbReference type="SAM" id="Phobius"/>
    </source>
</evidence>
<keyword evidence="3" id="KW-1185">Reference proteome</keyword>
<gene>
    <name evidence="2" type="ORF">CETAM_07450</name>
</gene>
<dbReference type="RefSeq" id="WP_197085690.1">
    <property type="nucleotide sequence ID" value="NZ_CP046453.1"/>
</dbReference>
<protein>
    <submittedName>
        <fullName evidence="2">Uncharacterized protein</fullName>
    </submittedName>
</protein>
<keyword evidence="1" id="KW-0812">Transmembrane</keyword>
<feature type="transmembrane region" description="Helical" evidence="1">
    <location>
        <begin position="45"/>
        <end position="64"/>
    </location>
</feature>
<proteinExistence type="predicted"/>
<feature type="transmembrane region" description="Helical" evidence="1">
    <location>
        <begin position="12"/>
        <end position="33"/>
    </location>
</feature>
<organism evidence="2 3">
    <name type="scientific">Corynebacterium comes</name>
    <dbReference type="NCBI Taxonomy" id="2675218"/>
    <lineage>
        <taxon>Bacteria</taxon>
        <taxon>Bacillati</taxon>
        <taxon>Actinomycetota</taxon>
        <taxon>Actinomycetes</taxon>
        <taxon>Mycobacteriales</taxon>
        <taxon>Corynebacteriaceae</taxon>
        <taxon>Corynebacterium</taxon>
    </lineage>
</organism>
<keyword evidence="1" id="KW-1133">Transmembrane helix</keyword>
<dbReference type="Proteomes" id="UP000425178">
    <property type="component" value="Chromosome"/>
</dbReference>
<evidence type="ECO:0000313" key="2">
    <source>
        <dbReference type="EMBL" id="QGU04751.1"/>
    </source>
</evidence>
<sequence>MFTWRGRTILPLYGLLAAALTVLLIGVPTDIIPNPVFGREVPVRWWEYPVLGATALLTGAWFSIGRGDGEEKPERGTMMSVGVFAAWFAVACPVCNKLVLLALGTSGAMGLWAPLSPTSP</sequence>
<dbReference type="EMBL" id="CP046453">
    <property type="protein sequence ID" value="QGU04751.1"/>
    <property type="molecule type" value="Genomic_DNA"/>
</dbReference>
<feature type="transmembrane region" description="Helical" evidence="1">
    <location>
        <begin position="84"/>
        <end position="113"/>
    </location>
</feature>
<accession>A0A6B8VX77</accession>
<evidence type="ECO:0000313" key="3">
    <source>
        <dbReference type="Proteomes" id="UP000425178"/>
    </source>
</evidence>
<reference evidence="2 3" key="1">
    <citation type="journal article" date="2021" name="Int. J. Syst. Evol. Microbiol.">
        <title>Classification of three corynebacterial strains isolated from a small paddock in North Rhine-Westphalia: proposal of &lt;i&gt;Corynebacterium kalinowskii&lt;/i&gt; sp. nov., &lt;i&gt;Corynebacterium comes&lt;/i&gt; sp. nov. and &lt;i&gt;Corynebacterium occultum&lt;/i&gt; sp. nov.</title>
        <authorList>
            <person name="Schaffert L."/>
            <person name="Ruwe M."/>
            <person name="Milse J."/>
            <person name="Hanuschka K."/>
            <person name="Ortseifen V."/>
            <person name="Droste J."/>
            <person name="Brandt D."/>
            <person name="Schl L."/>
            <person name="Kutter Y."/>
            <person name="Vinke S."/>
            <person name="Vieh P."/>
            <person name="Jacob L."/>
            <person name="L N.C."/>
            <person name="Schulte-Berndt E."/>
            <person name="Hain C."/>
            <person name="Linder M."/>
            <person name="Schmidt P."/>
            <person name="Wollenschl L."/>
            <person name="Luttermann T."/>
            <person name="Thieme E."/>
            <person name="Hassa J."/>
            <person name="Haak M."/>
            <person name="Wittchen M."/>
            <person name="Mentz A."/>
            <person name="Persicke M."/>
            <person name="Busche T."/>
            <person name="R C."/>
        </authorList>
    </citation>
    <scope>NUCLEOTIDE SEQUENCE [LARGE SCALE GENOMIC DNA]</scope>
    <source>
        <strain evidence="2 3">2019</strain>
    </source>
</reference>
<name>A0A6B8VX77_9CORY</name>